<dbReference type="PANTHER" id="PTHR44998:SF1">
    <property type="entry name" value="UDP-N-ACETYLGLUCOSAMINE--PEPTIDE N-ACETYLGLUCOSAMINYLTRANSFERASE 110 KDA SUBUNIT"/>
    <property type="match status" value="1"/>
</dbReference>
<evidence type="ECO:0000313" key="10">
    <source>
        <dbReference type="EMBL" id="ACB77232.1"/>
    </source>
</evidence>
<keyword evidence="11" id="KW-1185">Reference proteome</keyword>
<dbReference type="RefSeq" id="WP_012376760.1">
    <property type="nucleotide sequence ID" value="NC_010571.1"/>
</dbReference>
<dbReference type="OrthoDB" id="185069at2"/>
<dbReference type="InterPro" id="IPR019734">
    <property type="entry name" value="TPR_rpt"/>
</dbReference>
<dbReference type="eggNOG" id="COG3914">
    <property type="taxonomic scope" value="Bacteria"/>
</dbReference>
<feature type="repeat" description="TPR" evidence="8">
    <location>
        <begin position="171"/>
        <end position="204"/>
    </location>
</feature>
<comment type="similarity">
    <text evidence="2">Belongs to the glycosyltransferase 41 family. O-GlcNAc transferase subfamily.</text>
</comment>
<dbReference type="InterPro" id="IPR029489">
    <property type="entry name" value="OGT/SEC/SPY_C"/>
</dbReference>
<keyword evidence="5" id="KW-0808">Transferase</keyword>
<feature type="repeat" description="TPR" evidence="8">
    <location>
        <begin position="270"/>
        <end position="303"/>
    </location>
</feature>
<dbReference type="SUPFAM" id="SSF53756">
    <property type="entry name" value="UDP-Glycosyltransferase/glycogen phosphorylase"/>
    <property type="match status" value="1"/>
</dbReference>
<name>B1ZZP6_OPITP</name>
<dbReference type="SUPFAM" id="SSF48452">
    <property type="entry name" value="TPR-like"/>
    <property type="match status" value="1"/>
</dbReference>
<dbReference type="Proteomes" id="UP000007013">
    <property type="component" value="Chromosome"/>
</dbReference>
<dbReference type="Gene3D" id="3.40.50.2000">
    <property type="entry name" value="Glycogen Phosphorylase B"/>
    <property type="match status" value="1"/>
</dbReference>
<dbReference type="GO" id="GO:0097363">
    <property type="term" value="F:protein O-acetylglucosaminyltransferase activity"/>
    <property type="evidence" value="ECO:0007669"/>
    <property type="project" value="UniProtKB-EC"/>
</dbReference>
<dbReference type="Gene3D" id="3.40.50.11380">
    <property type="match status" value="1"/>
</dbReference>
<protein>
    <recommendedName>
        <fullName evidence="3">protein O-GlcNAc transferase</fullName>
        <ecNumber evidence="3">2.4.1.255</ecNumber>
    </recommendedName>
</protein>
<evidence type="ECO:0000256" key="1">
    <source>
        <dbReference type="ARBA" id="ARBA00004922"/>
    </source>
</evidence>
<dbReference type="AlphaFoldDB" id="B1ZZP6"/>
<feature type="repeat" description="TPR" evidence="8">
    <location>
        <begin position="304"/>
        <end position="337"/>
    </location>
</feature>
<organism evidence="10 11">
    <name type="scientific">Opitutus terrae (strain DSM 11246 / JCM 15787 / PB90-1)</name>
    <dbReference type="NCBI Taxonomy" id="452637"/>
    <lineage>
        <taxon>Bacteria</taxon>
        <taxon>Pseudomonadati</taxon>
        <taxon>Verrucomicrobiota</taxon>
        <taxon>Opitutia</taxon>
        <taxon>Opitutales</taxon>
        <taxon>Opitutaceae</taxon>
        <taxon>Opitutus</taxon>
    </lineage>
</organism>
<dbReference type="HOGENOM" id="CLU_001721_3_1_0"/>
<dbReference type="EC" id="2.4.1.255" evidence="3"/>
<dbReference type="PROSITE" id="PS50005">
    <property type="entry name" value="TPR"/>
    <property type="match status" value="5"/>
</dbReference>
<dbReference type="Gene3D" id="1.25.40.10">
    <property type="entry name" value="Tetratricopeptide repeat domain"/>
    <property type="match status" value="3"/>
</dbReference>
<dbReference type="Pfam" id="PF13432">
    <property type="entry name" value="TPR_16"/>
    <property type="match status" value="1"/>
</dbReference>
<evidence type="ECO:0000313" key="11">
    <source>
        <dbReference type="Proteomes" id="UP000007013"/>
    </source>
</evidence>
<evidence type="ECO:0000256" key="5">
    <source>
        <dbReference type="ARBA" id="ARBA00022679"/>
    </source>
</evidence>
<accession>B1ZZP6</accession>
<proteinExistence type="inferred from homology"/>
<evidence type="ECO:0000256" key="8">
    <source>
        <dbReference type="PROSITE-ProRule" id="PRU00339"/>
    </source>
</evidence>
<dbReference type="Pfam" id="PF13181">
    <property type="entry name" value="TPR_8"/>
    <property type="match status" value="1"/>
</dbReference>
<evidence type="ECO:0000256" key="6">
    <source>
        <dbReference type="ARBA" id="ARBA00022737"/>
    </source>
</evidence>
<dbReference type="PANTHER" id="PTHR44998">
    <property type="match status" value="1"/>
</dbReference>
<evidence type="ECO:0000259" key="9">
    <source>
        <dbReference type="Pfam" id="PF13844"/>
    </source>
</evidence>
<feature type="repeat" description="TPR" evidence="8">
    <location>
        <begin position="236"/>
        <end position="269"/>
    </location>
</feature>
<dbReference type="InterPro" id="IPR011990">
    <property type="entry name" value="TPR-like_helical_dom_sf"/>
</dbReference>
<dbReference type="EMBL" id="CP001032">
    <property type="protein sequence ID" value="ACB77232.1"/>
    <property type="molecule type" value="Genomic_DNA"/>
</dbReference>
<dbReference type="Pfam" id="PF14559">
    <property type="entry name" value="TPR_19"/>
    <property type="match status" value="1"/>
</dbReference>
<feature type="domain" description="O-GlcNAc transferase C-terminal" evidence="9">
    <location>
        <begin position="595"/>
        <end position="769"/>
    </location>
</feature>
<comment type="pathway">
    <text evidence="1">Protein modification; protein glycosylation.</text>
</comment>
<dbReference type="Pfam" id="PF13374">
    <property type="entry name" value="TPR_10"/>
    <property type="match status" value="1"/>
</dbReference>
<keyword evidence="6" id="KW-0677">Repeat</keyword>
<feature type="repeat" description="TPR" evidence="8">
    <location>
        <begin position="49"/>
        <end position="82"/>
    </location>
</feature>
<reference evidence="10 11" key="1">
    <citation type="journal article" date="2011" name="J. Bacteriol.">
        <title>Genome sequence of the verrucomicrobium Opitutus terrae PB90-1, an abundant inhabitant of rice paddy soil ecosystems.</title>
        <authorList>
            <person name="van Passel M.W."/>
            <person name="Kant R."/>
            <person name="Palva A."/>
            <person name="Copeland A."/>
            <person name="Lucas S."/>
            <person name="Lapidus A."/>
            <person name="Glavina del Rio T."/>
            <person name="Pitluck S."/>
            <person name="Goltsman E."/>
            <person name="Clum A."/>
            <person name="Sun H."/>
            <person name="Schmutz J."/>
            <person name="Larimer F.W."/>
            <person name="Land M.L."/>
            <person name="Hauser L."/>
            <person name="Kyrpides N."/>
            <person name="Mikhailova N."/>
            <person name="Richardson P.P."/>
            <person name="Janssen P.H."/>
            <person name="de Vos W.M."/>
            <person name="Smidt H."/>
        </authorList>
    </citation>
    <scope>NUCLEOTIDE SEQUENCE [LARGE SCALE GENOMIC DNA]</scope>
    <source>
        <strain evidence="11">DSM 11246 / JCM 15787 / PB90-1</strain>
    </source>
</reference>
<keyword evidence="7 8" id="KW-0802">TPR repeat</keyword>
<gene>
    <name evidence="10" type="ordered locus">Oter_3958</name>
</gene>
<evidence type="ECO:0000256" key="3">
    <source>
        <dbReference type="ARBA" id="ARBA00011970"/>
    </source>
</evidence>
<keyword evidence="4" id="KW-0328">Glycosyltransferase</keyword>
<evidence type="ECO:0000256" key="7">
    <source>
        <dbReference type="ARBA" id="ARBA00022803"/>
    </source>
</evidence>
<dbReference type="PROSITE" id="PS50293">
    <property type="entry name" value="TPR_REGION"/>
    <property type="match status" value="1"/>
</dbReference>
<dbReference type="Pfam" id="PF13844">
    <property type="entry name" value="Glyco_transf_41"/>
    <property type="match status" value="1"/>
</dbReference>
<evidence type="ECO:0000256" key="2">
    <source>
        <dbReference type="ARBA" id="ARBA00005386"/>
    </source>
</evidence>
<sequence>MTAFPTPDATGPLTIAQAFAHALAHHQAGRLKDAERLYRSILGVAPRHADTNHNLGMIALQANQRPAAVQFFRAALEAEPHHAQYWFSYIAALIHADEIDGARSAFKQAEDRGIAGPQMAELSARLSAAGSKPERPDARDVQALLNHFGAGHFEEAAMAGRSMTAKYPQYALGWKVLGPALMKLGQTAEALDAMQTAIALSPSDPHVHHNLSTALKSLGRLEEAAASARRALGLGVDAHLNLASIEYQSGRYDEAIACCRRALELKQDSVEGHVKLANVLVRTGQLDEATGHYRRALEIEPNLPAVHRALGTILQDQARYDEAAAHFRRACDLRATDLSCQISLHLALPAIAQSGEAIDQSRTRFRSALKTLARSSATLDDHDGPPVVASFYLAYHGQDDRDLMELIGELYRDRWPELSFVSPHVAGWHSPTGTGRKIRVGFLSAFLTGHTIGKLYQGFLRHLDRQRFEVYLIRAPESKRDGVGAQLGAYCDKVISLAGPLRTQQQRLADQELDVLFYPDIGMAPYPYCLAHARLAPVQAVSWGHPVTTGLRTIDYFVSAQPIEPQGAAAHYSETLIRLERLPCFYEPFVVPSAIPSRSDLDLPATGTLYGCPQSLFKFHPDFDAILVAIVTGDPESHLVLLEGAVPIWKEQLRTRWARTAPLLLNRTIFLPRLELDRFMGMIANMDVLLDPVHFGSGNTLYEAMAFGVPIVTWAGQFMRGRVVAGAYRQMGISDAPVAERLEDYANLAVTLGRDPERRARLRRELIAAAQRDLFADAHAVREFETFLTAAVSAADEQRKLSSDWRYDAAS</sequence>
<evidence type="ECO:0000256" key="4">
    <source>
        <dbReference type="ARBA" id="ARBA00022676"/>
    </source>
</evidence>
<dbReference type="KEGG" id="ote:Oter_3958"/>
<dbReference type="eggNOG" id="COG0457">
    <property type="taxonomic scope" value="Bacteria"/>
</dbReference>
<dbReference type="STRING" id="452637.Oter_3958"/>
<dbReference type="CAZy" id="GT41">
    <property type="family name" value="Glycosyltransferase Family 41"/>
</dbReference>
<dbReference type="Pfam" id="PF13424">
    <property type="entry name" value="TPR_12"/>
    <property type="match status" value="1"/>
</dbReference>
<dbReference type="SMART" id="SM00028">
    <property type="entry name" value="TPR"/>
    <property type="match status" value="6"/>
</dbReference>